<protein>
    <submittedName>
        <fullName evidence="1">Stage II sporulation protein R</fullName>
    </submittedName>
</protein>
<name>A0A8J6M0X5_9FIRM</name>
<accession>A0A8J6M0X5</accession>
<reference evidence="1" key="1">
    <citation type="submission" date="2020-08" db="EMBL/GenBank/DDBJ databases">
        <authorList>
            <person name="Liu C."/>
            <person name="Sun Q."/>
        </authorList>
    </citation>
    <scope>NUCLEOTIDE SEQUENCE</scope>
    <source>
        <strain evidence="1">NSJ-65</strain>
    </source>
</reference>
<organism evidence="1 2">
    <name type="scientific">Neobittarella massiliensis</name>
    <name type="common">ex Bilen et al. 2018</name>
    <dbReference type="NCBI Taxonomy" id="2041842"/>
    <lineage>
        <taxon>Bacteria</taxon>
        <taxon>Bacillati</taxon>
        <taxon>Bacillota</taxon>
        <taxon>Clostridia</taxon>
        <taxon>Eubacteriales</taxon>
        <taxon>Oscillospiraceae</taxon>
        <taxon>Neobittarella (ex Bilen et al. 2018)</taxon>
    </lineage>
</organism>
<dbReference type="AlphaFoldDB" id="A0A8J6M0X5"/>
<dbReference type="RefSeq" id="WP_186487409.1">
    <property type="nucleotide sequence ID" value="NZ_JACOGI010000001.1"/>
</dbReference>
<gene>
    <name evidence="1" type="primary">spoIIR</name>
    <name evidence="1" type="ORF">H8K20_02735</name>
</gene>
<dbReference type="Pfam" id="PF09551">
    <property type="entry name" value="Spore_II_R"/>
    <property type="match status" value="1"/>
</dbReference>
<dbReference type="InterPro" id="IPR014202">
    <property type="entry name" value="Spore_II_R"/>
</dbReference>
<dbReference type="Proteomes" id="UP000597668">
    <property type="component" value="Unassembled WGS sequence"/>
</dbReference>
<proteinExistence type="predicted"/>
<evidence type="ECO:0000313" key="1">
    <source>
        <dbReference type="EMBL" id="MBC3515311.1"/>
    </source>
</evidence>
<dbReference type="EMBL" id="JACOGI010000001">
    <property type="protein sequence ID" value="MBC3515311.1"/>
    <property type="molecule type" value="Genomic_DNA"/>
</dbReference>
<evidence type="ECO:0000313" key="2">
    <source>
        <dbReference type="Proteomes" id="UP000597668"/>
    </source>
</evidence>
<sequence length="204" mass="22704">MKRRPGKIEWVLALTLVLCCLYSAVYAQSGAEQNIRQNTVRLHILANSDSERDQALKLAVRDELLARSDEWFDGAASKEQALQALRQKLPQIEQIAGEVLRQNGCDLPVQAKIVEMDFAAKEYEDTATLPAGTYDALRVIIGDGAGHNWWCVMFPPLCVPTASEQTTLTVYGEDGAKEVAPGGTIQVKFKLAEWWQKLTGQEER</sequence>
<keyword evidence="2" id="KW-1185">Reference proteome</keyword>
<comment type="caution">
    <text evidence="1">The sequence shown here is derived from an EMBL/GenBank/DDBJ whole genome shotgun (WGS) entry which is preliminary data.</text>
</comment>
<dbReference type="NCBIfam" id="TIGR02837">
    <property type="entry name" value="spore_II_R"/>
    <property type="match status" value="1"/>
</dbReference>